<organism evidence="1 2">
    <name type="scientific">Runella salmonicolor</name>
    <dbReference type="NCBI Taxonomy" id="2950278"/>
    <lineage>
        <taxon>Bacteria</taxon>
        <taxon>Pseudomonadati</taxon>
        <taxon>Bacteroidota</taxon>
        <taxon>Cytophagia</taxon>
        <taxon>Cytophagales</taxon>
        <taxon>Spirosomataceae</taxon>
        <taxon>Runella</taxon>
    </lineage>
</organism>
<reference evidence="1 2" key="1">
    <citation type="submission" date="2022-06" db="EMBL/GenBank/DDBJ databases">
        <title>Runella sp. S5 genome sequencing.</title>
        <authorList>
            <person name="Park S."/>
        </authorList>
    </citation>
    <scope>NUCLEOTIDE SEQUENCE [LARGE SCALE GENOMIC DNA]</scope>
    <source>
        <strain evidence="1 2">S5</strain>
    </source>
</reference>
<comment type="caution">
    <text evidence="1">The sequence shown here is derived from an EMBL/GenBank/DDBJ whole genome shotgun (WGS) entry which is preliminary data.</text>
</comment>
<keyword evidence="2" id="KW-1185">Reference proteome</keyword>
<protein>
    <submittedName>
        <fullName evidence="1">DUF4160 domain-containing protein</fullName>
    </submittedName>
</protein>
<accession>A0ABT1FJA3</accession>
<proteinExistence type="predicted"/>
<dbReference type="EMBL" id="JAMZEL010000001">
    <property type="protein sequence ID" value="MCP1381847.1"/>
    <property type="molecule type" value="Genomic_DNA"/>
</dbReference>
<evidence type="ECO:0000313" key="1">
    <source>
        <dbReference type="EMBL" id="MCP1381847.1"/>
    </source>
</evidence>
<dbReference type="Proteomes" id="UP001204772">
    <property type="component" value="Unassembled WGS sequence"/>
</dbReference>
<evidence type="ECO:0000313" key="2">
    <source>
        <dbReference type="Proteomes" id="UP001204772"/>
    </source>
</evidence>
<sequence length="74" mass="8769">MFSSFEGIKIYLYPRDNNPPHFHVYYGEYEAIISIRTLEIIAGELPSKQLKKVIKWAEIVQEQLLNEFIRLQAK</sequence>
<dbReference type="Pfam" id="PF13711">
    <property type="entry name" value="DUF4160"/>
    <property type="match status" value="1"/>
</dbReference>
<name>A0ABT1FJA3_9BACT</name>
<dbReference type="RefSeq" id="WP_253525795.1">
    <property type="nucleotide sequence ID" value="NZ_JAMZEL010000001.1"/>
</dbReference>
<gene>
    <name evidence="1" type="ORF">NCI00_05390</name>
</gene>
<dbReference type="InterPro" id="IPR025427">
    <property type="entry name" value="DUF4160"/>
</dbReference>